<dbReference type="Gene3D" id="3.90.1150.30">
    <property type="match status" value="1"/>
</dbReference>
<evidence type="ECO:0000313" key="2">
    <source>
        <dbReference type="Proteomes" id="UP000823863"/>
    </source>
</evidence>
<organism evidence="1 2">
    <name type="scientific">Candidatus Enterocloster excrementigallinarum</name>
    <dbReference type="NCBI Taxonomy" id="2838558"/>
    <lineage>
        <taxon>Bacteria</taxon>
        <taxon>Bacillati</taxon>
        <taxon>Bacillota</taxon>
        <taxon>Clostridia</taxon>
        <taxon>Lachnospirales</taxon>
        <taxon>Lachnospiraceae</taxon>
        <taxon>Enterocloster</taxon>
    </lineage>
</organism>
<dbReference type="InterPro" id="IPR038056">
    <property type="entry name" value="YjbR-like_sf"/>
</dbReference>
<gene>
    <name evidence="1" type="ORF">H9931_03825</name>
</gene>
<protein>
    <submittedName>
        <fullName evidence="1">MmcQ/YjbR family DNA-binding protein</fullName>
    </submittedName>
</protein>
<name>A0A9D2PU90_9FIRM</name>
<reference evidence="1" key="1">
    <citation type="journal article" date="2021" name="PeerJ">
        <title>Extensive microbial diversity within the chicken gut microbiome revealed by metagenomics and culture.</title>
        <authorList>
            <person name="Gilroy R."/>
            <person name="Ravi A."/>
            <person name="Getino M."/>
            <person name="Pursley I."/>
            <person name="Horton D.L."/>
            <person name="Alikhan N.F."/>
            <person name="Baker D."/>
            <person name="Gharbi K."/>
            <person name="Hall N."/>
            <person name="Watson M."/>
            <person name="Adriaenssens E.M."/>
            <person name="Foster-Nyarko E."/>
            <person name="Jarju S."/>
            <person name="Secka A."/>
            <person name="Antonio M."/>
            <person name="Oren A."/>
            <person name="Chaudhuri R.R."/>
            <person name="La Ragione R."/>
            <person name="Hildebrand F."/>
            <person name="Pallen M.J."/>
        </authorList>
    </citation>
    <scope>NUCLEOTIDE SEQUENCE</scope>
    <source>
        <strain evidence="1">CHK198-12963</strain>
    </source>
</reference>
<dbReference type="PANTHER" id="PTHR35145:SF1">
    <property type="entry name" value="CYTOPLASMIC PROTEIN"/>
    <property type="match status" value="1"/>
</dbReference>
<accession>A0A9D2PU90</accession>
<dbReference type="EMBL" id="DWWB01000016">
    <property type="protein sequence ID" value="HJC65837.1"/>
    <property type="molecule type" value="Genomic_DNA"/>
</dbReference>
<dbReference type="AlphaFoldDB" id="A0A9D2PU90"/>
<dbReference type="SUPFAM" id="SSF142906">
    <property type="entry name" value="YjbR-like"/>
    <property type="match status" value="1"/>
</dbReference>
<dbReference type="InterPro" id="IPR007351">
    <property type="entry name" value="YjbR"/>
</dbReference>
<dbReference type="Proteomes" id="UP000823863">
    <property type="component" value="Unassembled WGS sequence"/>
</dbReference>
<comment type="caution">
    <text evidence="1">The sequence shown here is derived from an EMBL/GenBank/DDBJ whole genome shotgun (WGS) entry which is preliminary data.</text>
</comment>
<dbReference type="InterPro" id="IPR058532">
    <property type="entry name" value="YjbR/MT2646/Rv2570-like"/>
</dbReference>
<dbReference type="GO" id="GO:0003677">
    <property type="term" value="F:DNA binding"/>
    <property type="evidence" value="ECO:0007669"/>
    <property type="project" value="UniProtKB-KW"/>
</dbReference>
<proteinExistence type="predicted"/>
<evidence type="ECO:0000313" key="1">
    <source>
        <dbReference type="EMBL" id="HJC65837.1"/>
    </source>
</evidence>
<dbReference type="Pfam" id="PF04237">
    <property type="entry name" value="YjbR"/>
    <property type="match status" value="1"/>
</dbReference>
<sequence>MTRQQIFTYAKTKYGTEPDYPWSDTNAVLRHRDNRKWYGLVMEVGREKLGISGDGLVDVLNVKCDPVLGSFLRTQEGFHPAYHMNKEQWLTIRLDGSAPEKEIKHLLDLSYDLTAAKKNSKKERT</sequence>
<dbReference type="PANTHER" id="PTHR35145">
    <property type="entry name" value="CYTOPLASMIC PROTEIN-RELATED"/>
    <property type="match status" value="1"/>
</dbReference>
<reference evidence="1" key="2">
    <citation type="submission" date="2021-04" db="EMBL/GenBank/DDBJ databases">
        <authorList>
            <person name="Gilroy R."/>
        </authorList>
    </citation>
    <scope>NUCLEOTIDE SEQUENCE</scope>
    <source>
        <strain evidence="1">CHK198-12963</strain>
    </source>
</reference>
<keyword evidence="1" id="KW-0238">DNA-binding</keyword>